<comment type="caution">
    <text evidence="1">The sequence shown here is derived from an EMBL/GenBank/DDBJ whole genome shotgun (WGS) entry which is preliminary data.</text>
</comment>
<protein>
    <submittedName>
        <fullName evidence="1">Uncharacterized protein</fullName>
    </submittedName>
</protein>
<dbReference type="EMBL" id="CM046399">
    <property type="protein sequence ID" value="KAI8528133.1"/>
    <property type="molecule type" value="Genomic_DNA"/>
</dbReference>
<reference evidence="1" key="1">
    <citation type="submission" date="2022-02" db="EMBL/GenBank/DDBJ databases">
        <title>Plant Genome Project.</title>
        <authorList>
            <person name="Zhang R.-G."/>
        </authorList>
    </citation>
    <scope>NUCLEOTIDE SEQUENCE</scope>
    <source>
        <strain evidence="1">AT1</strain>
    </source>
</reference>
<name>A0ACC0LIZ4_RHOML</name>
<sequence length="57" mass="6662">MHSTAQISSWQPTIESRSLSRSNPNSRMHDPTTRKCTTTCCAYHYPHFIQAHFLLHF</sequence>
<accession>A0ACC0LIZ4</accession>
<evidence type="ECO:0000313" key="2">
    <source>
        <dbReference type="Proteomes" id="UP001062846"/>
    </source>
</evidence>
<proteinExistence type="predicted"/>
<gene>
    <name evidence="1" type="ORF">RHMOL_Rhmol12G0127500</name>
</gene>
<dbReference type="Proteomes" id="UP001062846">
    <property type="component" value="Chromosome 12"/>
</dbReference>
<keyword evidence="2" id="KW-1185">Reference proteome</keyword>
<evidence type="ECO:0000313" key="1">
    <source>
        <dbReference type="EMBL" id="KAI8528133.1"/>
    </source>
</evidence>
<organism evidence="1 2">
    <name type="scientific">Rhododendron molle</name>
    <name type="common">Chinese azalea</name>
    <name type="synonym">Azalea mollis</name>
    <dbReference type="NCBI Taxonomy" id="49168"/>
    <lineage>
        <taxon>Eukaryota</taxon>
        <taxon>Viridiplantae</taxon>
        <taxon>Streptophyta</taxon>
        <taxon>Embryophyta</taxon>
        <taxon>Tracheophyta</taxon>
        <taxon>Spermatophyta</taxon>
        <taxon>Magnoliopsida</taxon>
        <taxon>eudicotyledons</taxon>
        <taxon>Gunneridae</taxon>
        <taxon>Pentapetalae</taxon>
        <taxon>asterids</taxon>
        <taxon>Ericales</taxon>
        <taxon>Ericaceae</taxon>
        <taxon>Ericoideae</taxon>
        <taxon>Rhodoreae</taxon>
        <taxon>Rhododendron</taxon>
    </lineage>
</organism>